<dbReference type="PANTHER" id="PTHR12155:SF40">
    <property type="entry name" value="SCHLAFEN 3-RELATED"/>
    <property type="match status" value="1"/>
</dbReference>
<evidence type="ECO:0000259" key="2">
    <source>
        <dbReference type="Pfam" id="PF21026"/>
    </source>
</evidence>
<sequence>MSENSPMLGEDGNPQMFTEWSGQLECSGDILQGTQHAKPGRLMEPKKQCRLGNKASASKMSISLDQETDYAELVLSVGEITLGEMYRKKMKDTQLRKREAQSVSEAAHISNSNYSFTRDGMGLDLENSFGNILPLSQKYLDYMKDKDYFLIFVKQWIPDMSGQRVLTWKTNFYVRSLSLSHELKAPDAVQFLKEKKYAKGMSGSRLSWPGSFGCDELQREMLAMFFNKEQLTYKETLCFTKSKYAEILAILPQPFSAFANTEGGYLFFGLDGDNQEVIGFEANENDLVHLESEIEECIRQLPVAHFFEEQEKIKYTCKFIQVHRQGAVCSYVCALRVERFCCAVFTADPESWHVEGGRVKGFTAEEWVKRQMDSTPAVCRKVTCSPEALCMELCPEQGRYEQLLWTELASLRRGTLVTSKSWTLGPGLPEKQEVILDLLHISQDSLLTLHCFVLGDGELEDDSTVLNELGAKLKNYCKQTALTLKQMLVNLGGYTGKVGVVIKIVYLGHRAVSLYDSSSKISYPRTYYLTTKTVRHLEKALAEVVETVSRHKTIMISLP</sequence>
<protein>
    <submittedName>
        <fullName evidence="3">Slfn4 protein</fullName>
    </submittedName>
</protein>
<organism evidence="3 4">
    <name type="scientific">Phodopus roborovskii</name>
    <name type="common">Roborovski's desert hamster</name>
    <name type="synonym">Cricetulus roborovskii</name>
    <dbReference type="NCBI Taxonomy" id="109678"/>
    <lineage>
        <taxon>Eukaryota</taxon>
        <taxon>Metazoa</taxon>
        <taxon>Chordata</taxon>
        <taxon>Craniata</taxon>
        <taxon>Vertebrata</taxon>
        <taxon>Euteleostomi</taxon>
        <taxon>Mammalia</taxon>
        <taxon>Eutheria</taxon>
        <taxon>Euarchontoglires</taxon>
        <taxon>Glires</taxon>
        <taxon>Rodentia</taxon>
        <taxon>Myomorpha</taxon>
        <taxon>Muroidea</taxon>
        <taxon>Cricetidae</taxon>
        <taxon>Cricetinae</taxon>
        <taxon>Phodopus</taxon>
    </lineage>
</organism>
<name>A0AAU9YPV6_PHORO</name>
<dbReference type="Pfam" id="PF17057">
    <property type="entry name" value="B3R"/>
    <property type="match status" value="1"/>
</dbReference>
<feature type="domain" description="Poxin-Schlafen/Schlafen-like N-terminal" evidence="1">
    <location>
        <begin position="128"/>
        <end position="239"/>
    </location>
</feature>
<gene>
    <name evidence="3" type="primary">Slfn4</name>
    <name evidence="3" type="ORF">PHOROB_LOCUS24</name>
</gene>
<keyword evidence="4" id="KW-1185">Reference proteome</keyword>
<dbReference type="InterPro" id="IPR031450">
    <property type="entry name" value="Poxin-SLFN/SLFN_N"/>
</dbReference>
<dbReference type="AlphaFoldDB" id="A0AAU9YPV6"/>
<dbReference type="Proteomes" id="UP001152836">
    <property type="component" value="Unassembled WGS sequence"/>
</dbReference>
<comment type="caution">
    <text evidence="3">The sequence shown here is derived from an EMBL/GenBank/DDBJ whole genome shotgun (WGS) entry which is preliminary data.</text>
</comment>
<dbReference type="InterPro" id="IPR038461">
    <property type="entry name" value="Schlafen_AlbA_2_dom_sf"/>
</dbReference>
<feature type="domain" description="Schlafen GTPase-like" evidence="2">
    <location>
        <begin position="381"/>
        <end position="529"/>
    </location>
</feature>
<evidence type="ECO:0000313" key="3">
    <source>
        <dbReference type="EMBL" id="CAH6775804.1"/>
    </source>
</evidence>
<dbReference type="InterPro" id="IPR048729">
    <property type="entry name" value="SLFN_GTPase-like"/>
</dbReference>
<dbReference type="PANTHER" id="PTHR12155">
    <property type="entry name" value="SCHLAFEN"/>
    <property type="match status" value="1"/>
</dbReference>
<proteinExistence type="predicted"/>
<evidence type="ECO:0000313" key="4">
    <source>
        <dbReference type="Proteomes" id="UP001152836"/>
    </source>
</evidence>
<reference evidence="3" key="1">
    <citation type="submission" date="2022-06" db="EMBL/GenBank/DDBJ databases">
        <authorList>
            <person name="Andreotti S."/>
            <person name="Wyler E."/>
        </authorList>
    </citation>
    <scope>NUCLEOTIDE SEQUENCE</scope>
</reference>
<dbReference type="InterPro" id="IPR029684">
    <property type="entry name" value="Schlafen"/>
</dbReference>
<accession>A0AAU9YPV6</accession>
<dbReference type="EMBL" id="CALSGD010000036">
    <property type="protein sequence ID" value="CAH6775804.1"/>
    <property type="molecule type" value="Genomic_DNA"/>
</dbReference>
<dbReference type="Pfam" id="PF21026">
    <property type="entry name" value="SLFN_GTPase-like"/>
    <property type="match status" value="1"/>
</dbReference>
<dbReference type="Gene3D" id="3.30.950.30">
    <property type="entry name" value="Schlafen, AAA domain"/>
    <property type="match status" value="1"/>
</dbReference>
<evidence type="ECO:0000259" key="1">
    <source>
        <dbReference type="Pfam" id="PF17057"/>
    </source>
</evidence>